<evidence type="ECO:0000313" key="4">
    <source>
        <dbReference type="Proteomes" id="UP001221142"/>
    </source>
</evidence>
<evidence type="ECO:0000256" key="2">
    <source>
        <dbReference type="SAM" id="Phobius"/>
    </source>
</evidence>
<comment type="caution">
    <text evidence="3">The sequence shown here is derived from an EMBL/GenBank/DDBJ whole genome shotgun (WGS) entry which is preliminary data.</text>
</comment>
<dbReference type="Proteomes" id="UP001221142">
    <property type="component" value="Unassembled WGS sequence"/>
</dbReference>
<reference evidence="3" key="1">
    <citation type="submission" date="2023-03" db="EMBL/GenBank/DDBJ databases">
        <title>Massive genome expansion in bonnet fungi (Mycena s.s.) driven by repeated elements and novel gene families across ecological guilds.</title>
        <authorList>
            <consortium name="Lawrence Berkeley National Laboratory"/>
            <person name="Harder C.B."/>
            <person name="Miyauchi S."/>
            <person name="Viragh M."/>
            <person name="Kuo A."/>
            <person name="Thoen E."/>
            <person name="Andreopoulos B."/>
            <person name="Lu D."/>
            <person name="Skrede I."/>
            <person name="Drula E."/>
            <person name="Henrissat B."/>
            <person name="Morin E."/>
            <person name="Kohler A."/>
            <person name="Barry K."/>
            <person name="LaButti K."/>
            <person name="Morin E."/>
            <person name="Salamov A."/>
            <person name="Lipzen A."/>
            <person name="Mereny Z."/>
            <person name="Hegedus B."/>
            <person name="Baldrian P."/>
            <person name="Stursova M."/>
            <person name="Weitz H."/>
            <person name="Taylor A."/>
            <person name="Grigoriev I.V."/>
            <person name="Nagy L.G."/>
            <person name="Martin F."/>
            <person name="Kauserud H."/>
        </authorList>
    </citation>
    <scope>NUCLEOTIDE SEQUENCE</scope>
    <source>
        <strain evidence="3">9284</strain>
    </source>
</reference>
<feature type="transmembrane region" description="Helical" evidence="2">
    <location>
        <begin position="84"/>
        <end position="106"/>
    </location>
</feature>
<keyword evidence="2" id="KW-1133">Transmembrane helix</keyword>
<organism evidence="3 4">
    <name type="scientific">Roridomyces roridus</name>
    <dbReference type="NCBI Taxonomy" id="1738132"/>
    <lineage>
        <taxon>Eukaryota</taxon>
        <taxon>Fungi</taxon>
        <taxon>Dikarya</taxon>
        <taxon>Basidiomycota</taxon>
        <taxon>Agaricomycotina</taxon>
        <taxon>Agaricomycetes</taxon>
        <taxon>Agaricomycetidae</taxon>
        <taxon>Agaricales</taxon>
        <taxon>Marasmiineae</taxon>
        <taxon>Mycenaceae</taxon>
        <taxon>Roridomyces</taxon>
    </lineage>
</organism>
<gene>
    <name evidence="3" type="ORF">FB45DRAFT_869245</name>
</gene>
<dbReference type="AlphaFoldDB" id="A0AAD7BNK1"/>
<feature type="region of interest" description="Disordered" evidence="1">
    <location>
        <begin position="187"/>
        <end position="207"/>
    </location>
</feature>
<sequence>MSQILVCPPTDKDGNPLSSQMGALDASSGASEIFCSYSTGTTCHYDSSKGNLLTQAEPSVPESCPDSLQSDSVTSTNKISRASIAGITVGAVVFLLLLAGAIWAFLRVRRSRRKLVETQDTVVPFSAVNSQSPLRRTASTKLAAGISSSEETLERTPGSTRADDKDQSLMRQNDALRARLQNLESELQGYLGEETPNHSPPDYESQL</sequence>
<dbReference type="EMBL" id="JARKIF010000012">
    <property type="protein sequence ID" value="KAJ7626151.1"/>
    <property type="molecule type" value="Genomic_DNA"/>
</dbReference>
<evidence type="ECO:0000256" key="1">
    <source>
        <dbReference type="SAM" id="MobiDB-lite"/>
    </source>
</evidence>
<feature type="region of interest" description="Disordered" evidence="1">
    <location>
        <begin position="1"/>
        <end position="21"/>
    </location>
</feature>
<accession>A0AAD7BNK1</accession>
<dbReference type="CDD" id="cd12087">
    <property type="entry name" value="TM_EGFR-like"/>
    <property type="match status" value="1"/>
</dbReference>
<evidence type="ECO:0000313" key="3">
    <source>
        <dbReference type="EMBL" id="KAJ7626151.1"/>
    </source>
</evidence>
<proteinExistence type="predicted"/>
<feature type="compositionally biased region" description="Polar residues" evidence="1">
    <location>
        <begin position="140"/>
        <end position="150"/>
    </location>
</feature>
<keyword evidence="2" id="KW-0472">Membrane</keyword>
<keyword evidence="2" id="KW-0812">Transmembrane</keyword>
<protein>
    <submittedName>
        <fullName evidence="3">Uncharacterized protein</fullName>
    </submittedName>
</protein>
<name>A0AAD7BNK1_9AGAR</name>
<feature type="region of interest" description="Disordered" evidence="1">
    <location>
        <begin position="140"/>
        <end position="168"/>
    </location>
</feature>
<keyword evidence="4" id="KW-1185">Reference proteome</keyword>